<proteinExistence type="inferred from homology"/>
<evidence type="ECO:0000313" key="3">
    <source>
        <dbReference type="EMBL" id="OLP07801.1"/>
    </source>
</evidence>
<dbReference type="Gene3D" id="3.40.800.20">
    <property type="entry name" value="Histone deacetylase domain"/>
    <property type="match status" value="2"/>
</dbReference>
<dbReference type="GO" id="GO:0004407">
    <property type="term" value="F:histone deacetylase activity"/>
    <property type="evidence" value="ECO:0007669"/>
    <property type="project" value="TreeGrafter"/>
</dbReference>
<gene>
    <name evidence="3" type="ORF">BLL52_0897</name>
</gene>
<accession>A0A1Q8YIB6</accession>
<evidence type="ECO:0000256" key="1">
    <source>
        <dbReference type="ARBA" id="ARBA00005947"/>
    </source>
</evidence>
<feature type="domain" description="Histone deacetylase" evidence="2">
    <location>
        <begin position="37"/>
        <end position="170"/>
    </location>
</feature>
<keyword evidence="4" id="KW-1185">Reference proteome</keyword>
<dbReference type="EMBL" id="MSYM01000007">
    <property type="protein sequence ID" value="OLP07801.1"/>
    <property type="molecule type" value="Genomic_DNA"/>
</dbReference>
<protein>
    <submittedName>
        <fullName evidence="3">Histone deacetylase domain protein</fullName>
    </submittedName>
</protein>
<dbReference type="GO" id="GO:0040029">
    <property type="term" value="P:epigenetic regulation of gene expression"/>
    <property type="evidence" value="ECO:0007669"/>
    <property type="project" value="TreeGrafter"/>
</dbReference>
<organism evidence="3 4">
    <name type="scientific">Rhodoferax antarcticus ANT.BR</name>
    <dbReference type="NCBI Taxonomy" id="1111071"/>
    <lineage>
        <taxon>Bacteria</taxon>
        <taxon>Pseudomonadati</taxon>
        <taxon>Pseudomonadota</taxon>
        <taxon>Betaproteobacteria</taxon>
        <taxon>Burkholderiales</taxon>
        <taxon>Comamonadaceae</taxon>
        <taxon>Rhodoferax</taxon>
    </lineage>
</organism>
<dbReference type="STRING" id="81479.RA876_18380"/>
<dbReference type="AlphaFoldDB" id="A0A1Q8YIB6"/>
<dbReference type="PRINTS" id="PR01270">
    <property type="entry name" value="HDASUPER"/>
</dbReference>
<dbReference type="Pfam" id="PF00850">
    <property type="entry name" value="Hist_deacetyl"/>
    <property type="match status" value="1"/>
</dbReference>
<sequence length="300" mass="31979">MIPVFYRPEQSCDDAVRVSPSAGKPALVMSDWTSSAAISPHLDLRSFEPATNEMLYAAHGQAYVDGVLSCERANGFGTRSPGIAASLRYTTGSMMAAALHVLSNKAAGFNVAVSPTSGFHHAGHADAHGFCTFNGLMATSIHVHTLGLARRILIVDMDQHYGDGTDDIIERLGIDYVDHITAGKPYRTAAQALQCADLSSNAELRDKRYDLVLYQAGADIHVNDPLGGLLTTQQMIMRDELVFAGCAKHGVPLVWNLAGGYQRDAKGGIDPVLALHRNTMLACIKIAEGARTCVADGAVS</sequence>
<dbReference type="InterPro" id="IPR000286">
    <property type="entry name" value="HDACs"/>
</dbReference>
<dbReference type="InterPro" id="IPR023696">
    <property type="entry name" value="Ureohydrolase_dom_sf"/>
</dbReference>
<evidence type="ECO:0000259" key="2">
    <source>
        <dbReference type="Pfam" id="PF00850"/>
    </source>
</evidence>
<dbReference type="PANTHER" id="PTHR10625">
    <property type="entry name" value="HISTONE DEACETYLASE HDAC1-RELATED"/>
    <property type="match status" value="1"/>
</dbReference>
<reference evidence="3 4" key="1">
    <citation type="submission" date="2017-01" db="EMBL/GenBank/DDBJ databases">
        <title>Genome sequence of Rhodoferax antarcticus ANT.BR, a psychrophilic purple nonsulfur bacterium from an Antarctic microbial mat.</title>
        <authorList>
            <person name="Baker J."/>
            <person name="Riester C."/>
            <person name="Skinner B."/>
            <person name="Newell A."/>
            <person name="Swingley W."/>
            <person name="Madigan M."/>
            <person name="Jung D."/>
            <person name="Asao M."/>
            <person name="Chen M."/>
            <person name="Loughlin P."/>
            <person name="Pan H."/>
            <person name="Lin S."/>
            <person name="Li N."/>
            <person name="Shaw J."/>
            <person name="Prado M."/>
            <person name="Sherman C."/>
            <person name="Li X."/>
            <person name="Tang J."/>
            <person name="Blankenship R."/>
            <person name="Zhao T."/>
            <person name="Touchman J."/>
            <person name="Sattley M."/>
        </authorList>
    </citation>
    <scope>NUCLEOTIDE SEQUENCE [LARGE SCALE GENOMIC DNA]</scope>
    <source>
        <strain evidence="3 4">ANT.BR</strain>
    </source>
</reference>
<evidence type="ECO:0000313" key="4">
    <source>
        <dbReference type="Proteomes" id="UP000185911"/>
    </source>
</evidence>
<dbReference type="SUPFAM" id="SSF52768">
    <property type="entry name" value="Arginase/deacetylase"/>
    <property type="match status" value="1"/>
</dbReference>
<dbReference type="Proteomes" id="UP000185911">
    <property type="component" value="Unassembled WGS sequence"/>
</dbReference>
<dbReference type="RefSeq" id="WP_075585435.1">
    <property type="nucleotide sequence ID" value="NZ_MSYM01000007.1"/>
</dbReference>
<dbReference type="InterPro" id="IPR037138">
    <property type="entry name" value="His_deacetylse_dom_sf"/>
</dbReference>
<name>A0A1Q8YIB6_9BURK</name>
<comment type="similarity">
    <text evidence="1">Belongs to the histone deacetylase family.</text>
</comment>
<comment type="caution">
    <text evidence="3">The sequence shown here is derived from an EMBL/GenBank/DDBJ whole genome shotgun (WGS) entry which is preliminary data.</text>
</comment>
<dbReference type="InterPro" id="IPR023801">
    <property type="entry name" value="His_deacetylse_dom"/>
</dbReference>